<organism evidence="3 4">
    <name type="scientific">Neptunomonas marina</name>
    <dbReference type="NCBI Taxonomy" id="1815562"/>
    <lineage>
        <taxon>Bacteria</taxon>
        <taxon>Pseudomonadati</taxon>
        <taxon>Pseudomonadota</taxon>
        <taxon>Gammaproteobacteria</taxon>
        <taxon>Oceanospirillales</taxon>
        <taxon>Oceanospirillaceae</taxon>
        <taxon>Neptunomonas</taxon>
    </lineage>
</organism>
<comment type="caution">
    <text evidence="3">The sequence shown here is derived from an EMBL/GenBank/DDBJ whole genome shotgun (WGS) entry which is preliminary data.</text>
</comment>
<evidence type="ECO:0000313" key="3">
    <source>
        <dbReference type="EMBL" id="RVU29622.1"/>
    </source>
</evidence>
<evidence type="ECO:0000256" key="2">
    <source>
        <dbReference type="SAM" id="SignalP"/>
    </source>
</evidence>
<reference evidence="3 4" key="1">
    <citation type="submission" date="2019-01" db="EMBL/GenBank/DDBJ databases">
        <authorList>
            <person name="Chen W.-M."/>
        </authorList>
    </citation>
    <scope>NUCLEOTIDE SEQUENCE [LARGE SCALE GENOMIC DNA]</scope>
    <source>
        <strain evidence="3 4">HPM-16</strain>
    </source>
</reference>
<feature type="chain" id="PRO_5019270946" description="DUF4198 domain-containing protein" evidence="2">
    <location>
        <begin position="19"/>
        <end position="267"/>
    </location>
</feature>
<evidence type="ECO:0000313" key="4">
    <source>
        <dbReference type="Proteomes" id="UP000282818"/>
    </source>
</evidence>
<keyword evidence="1" id="KW-0812">Transmembrane</keyword>
<keyword evidence="1" id="KW-1133">Transmembrane helix</keyword>
<sequence>MKYTALIPLVLCAPLAQADWYWAPYTETASHHGHGRGAKQFVLHNATTEQQPDVALIHSDLVRETLRLDGNRLKLRPTGKNNYHLLLATAKGQRYEYAAARYLYFNGRPVDTSPTDLLAAPQASLVLIPDPLPREHWKYESQKSYRYRATFNGAPLANQPVLATTTFGSTEILHTDAFGVLEVHIPDDFPEVVPAKRATPPGELKLFISLERGGVDYQFSLSSRYHASAKHWKSASAGALVLGLGMFAGFVVNRRLPSHDRRRSKVK</sequence>
<evidence type="ECO:0008006" key="5">
    <source>
        <dbReference type="Google" id="ProtNLM"/>
    </source>
</evidence>
<name>A0A437Q543_9GAMM</name>
<protein>
    <recommendedName>
        <fullName evidence="5">DUF4198 domain-containing protein</fullName>
    </recommendedName>
</protein>
<keyword evidence="1" id="KW-0472">Membrane</keyword>
<keyword evidence="4" id="KW-1185">Reference proteome</keyword>
<feature type="transmembrane region" description="Helical" evidence="1">
    <location>
        <begin position="232"/>
        <end position="253"/>
    </location>
</feature>
<gene>
    <name evidence="3" type="ORF">EOE65_15755</name>
</gene>
<proteinExistence type="predicted"/>
<dbReference type="Proteomes" id="UP000282818">
    <property type="component" value="Unassembled WGS sequence"/>
</dbReference>
<keyword evidence="2" id="KW-0732">Signal</keyword>
<evidence type="ECO:0000256" key="1">
    <source>
        <dbReference type="SAM" id="Phobius"/>
    </source>
</evidence>
<dbReference type="AlphaFoldDB" id="A0A437Q543"/>
<accession>A0A437Q543</accession>
<dbReference type="EMBL" id="SACQ01000008">
    <property type="protein sequence ID" value="RVU29622.1"/>
    <property type="molecule type" value="Genomic_DNA"/>
</dbReference>
<dbReference type="RefSeq" id="WP_127695479.1">
    <property type="nucleotide sequence ID" value="NZ_SACQ01000008.1"/>
</dbReference>
<feature type="signal peptide" evidence="2">
    <location>
        <begin position="1"/>
        <end position="18"/>
    </location>
</feature>